<evidence type="ECO:0000256" key="2">
    <source>
        <dbReference type="SAM" id="SignalP"/>
    </source>
</evidence>
<feature type="region of interest" description="Disordered" evidence="1">
    <location>
        <begin position="252"/>
        <end position="273"/>
    </location>
</feature>
<proteinExistence type="predicted"/>
<evidence type="ECO:0000256" key="1">
    <source>
        <dbReference type="SAM" id="MobiDB-lite"/>
    </source>
</evidence>
<organism evidence="3 4">
    <name type="scientific">Colletotrichum noveboracense</name>
    <dbReference type="NCBI Taxonomy" id="2664923"/>
    <lineage>
        <taxon>Eukaryota</taxon>
        <taxon>Fungi</taxon>
        <taxon>Dikarya</taxon>
        <taxon>Ascomycota</taxon>
        <taxon>Pezizomycotina</taxon>
        <taxon>Sordariomycetes</taxon>
        <taxon>Hypocreomycetidae</taxon>
        <taxon>Glomerellales</taxon>
        <taxon>Glomerellaceae</taxon>
        <taxon>Colletotrichum</taxon>
        <taxon>Colletotrichum gloeosporioides species complex</taxon>
    </lineage>
</organism>
<feature type="region of interest" description="Disordered" evidence="1">
    <location>
        <begin position="45"/>
        <end position="74"/>
    </location>
</feature>
<evidence type="ECO:0000313" key="3">
    <source>
        <dbReference type="EMBL" id="CAI0644031.1"/>
    </source>
</evidence>
<feature type="chain" id="PRO_5040908146" evidence="2">
    <location>
        <begin position="19"/>
        <end position="530"/>
    </location>
</feature>
<feature type="compositionally biased region" description="Low complexity" evidence="1">
    <location>
        <begin position="94"/>
        <end position="106"/>
    </location>
</feature>
<evidence type="ECO:0000313" key="4">
    <source>
        <dbReference type="Proteomes" id="UP001152533"/>
    </source>
</evidence>
<sequence length="530" mass="57965">MRFFTTVVLATIAASVSALPVAHEADITPALPQGIEEAAVEPIEARANGKPNTPADVKKHDDNHAKKSAGKCGKGCDASLASYHSQASKDSKNSKASQASKNSQKSKGGRDLSAVEATEAEEMEGDPPPLSNCHWVGQGDCTDNTCNNKEVTLILDRGGLEGTLCNWWRKKSLSCTPEEDALGNNGQCPAPYCTSETEEGCGPDEWGSDLPNDECEDDDCEHDELRRDVIAAPQVVSLADVICEETTTLQAKDRRESREYPGAGSLLDQPGASDNVFQQDAGCTNPDILVTKYDTKATKAQTGKWLNTEHNPDLQFTPDLVKFLSSGILPNGKQSVFSRINADDIKKYWREKFPKGTFPKAGKSQTLYTPEDYFQDQFGSIGNQAPMVLCEKKLNNMKGKIFGFDDPVARNTMRDLRNGALTVFVYLNHPDVLPRVQGNRQNLFNAARLLAMLIIEFANLEYLVREFDDAWYGEAARRTRAWAEEMLDDIQNALAPLVLSGRAPPNMAAINAAIAALRGRLGDIKAPPRK</sequence>
<protein>
    <submittedName>
        <fullName evidence="3">Uncharacterized protein</fullName>
    </submittedName>
</protein>
<keyword evidence="4" id="KW-1185">Reference proteome</keyword>
<comment type="caution">
    <text evidence="3">The sequence shown here is derived from an EMBL/GenBank/DDBJ whole genome shotgun (WGS) entry which is preliminary data.</text>
</comment>
<dbReference type="EMBL" id="CAMGZC010000140">
    <property type="protein sequence ID" value="CAI0644031.1"/>
    <property type="molecule type" value="Genomic_DNA"/>
</dbReference>
<name>A0A9W4RMQ9_9PEZI</name>
<accession>A0A9W4RMQ9</accession>
<dbReference type="AlphaFoldDB" id="A0A9W4RMQ9"/>
<feature type="region of interest" description="Disordered" evidence="1">
    <location>
        <begin position="87"/>
        <end position="132"/>
    </location>
</feature>
<keyword evidence="2" id="KW-0732">Signal</keyword>
<feature type="compositionally biased region" description="Basic and acidic residues" evidence="1">
    <location>
        <begin position="56"/>
        <end position="65"/>
    </location>
</feature>
<reference evidence="3" key="1">
    <citation type="submission" date="2022-08" db="EMBL/GenBank/DDBJ databases">
        <authorList>
            <person name="Giroux E."/>
            <person name="Giroux E."/>
        </authorList>
    </citation>
    <scope>NUCLEOTIDE SEQUENCE</scope>
    <source>
        <strain evidence="3">H1091258</strain>
    </source>
</reference>
<gene>
    <name evidence="3" type="ORF">CGXH109_LOCUS31359</name>
</gene>
<dbReference type="Proteomes" id="UP001152533">
    <property type="component" value="Unassembled WGS sequence"/>
</dbReference>
<feature type="signal peptide" evidence="2">
    <location>
        <begin position="1"/>
        <end position="18"/>
    </location>
</feature>